<evidence type="ECO:0000313" key="4">
    <source>
        <dbReference type="Proteomes" id="UP000276215"/>
    </source>
</evidence>
<proteinExistence type="predicted"/>
<organism evidence="3 4">
    <name type="scientific">Choiromyces venosus 120613-1</name>
    <dbReference type="NCBI Taxonomy" id="1336337"/>
    <lineage>
        <taxon>Eukaryota</taxon>
        <taxon>Fungi</taxon>
        <taxon>Dikarya</taxon>
        <taxon>Ascomycota</taxon>
        <taxon>Pezizomycotina</taxon>
        <taxon>Pezizomycetes</taxon>
        <taxon>Pezizales</taxon>
        <taxon>Tuberaceae</taxon>
        <taxon>Choiromyces</taxon>
    </lineage>
</organism>
<dbReference type="Proteomes" id="UP000276215">
    <property type="component" value="Unassembled WGS sequence"/>
</dbReference>
<accession>A0A3N4IR18</accession>
<feature type="compositionally biased region" description="Basic and acidic residues" evidence="2">
    <location>
        <begin position="206"/>
        <end position="220"/>
    </location>
</feature>
<gene>
    <name evidence="3" type="ORF">L873DRAFT_1849656</name>
</gene>
<dbReference type="AlphaFoldDB" id="A0A3N4IR18"/>
<evidence type="ECO:0000313" key="3">
    <source>
        <dbReference type="EMBL" id="RPA88612.1"/>
    </source>
</evidence>
<feature type="region of interest" description="Disordered" evidence="2">
    <location>
        <begin position="133"/>
        <end position="276"/>
    </location>
</feature>
<keyword evidence="1" id="KW-0175">Coiled coil</keyword>
<feature type="compositionally biased region" description="Polar residues" evidence="2">
    <location>
        <begin position="263"/>
        <end position="273"/>
    </location>
</feature>
<feature type="compositionally biased region" description="Acidic residues" evidence="2">
    <location>
        <begin position="177"/>
        <end position="205"/>
    </location>
</feature>
<feature type="coiled-coil region" evidence="1">
    <location>
        <begin position="401"/>
        <end position="428"/>
    </location>
</feature>
<protein>
    <submittedName>
        <fullName evidence="3">Uncharacterized protein</fullName>
    </submittedName>
</protein>
<reference evidence="3 4" key="1">
    <citation type="journal article" date="2018" name="Nat. Ecol. Evol.">
        <title>Pezizomycetes genomes reveal the molecular basis of ectomycorrhizal truffle lifestyle.</title>
        <authorList>
            <person name="Murat C."/>
            <person name="Payen T."/>
            <person name="Noel B."/>
            <person name="Kuo A."/>
            <person name="Morin E."/>
            <person name="Chen J."/>
            <person name="Kohler A."/>
            <person name="Krizsan K."/>
            <person name="Balestrini R."/>
            <person name="Da Silva C."/>
            <person name="Montanini B."/>
            <person name="Hainaut M."/>
            <person name="Levati E."/>
            <person name="Barry K.W."/>
            <person name="Belfiori B."/>
            <person name="Cichocki N."/>
            <person name="Clum A."/>
            <person name="Dockter R.B."/>
            <person name="Fauchery L."/>
            <person name="Guy J."/>
            <person name="Iotti M."/>
            <person name="Le Tacon F."/>
            <person name="Lindquist E.A."/>
            <person name="Lipzen A."/>
            <person name="Malagnac F."/>
            <person name="Mello A."/>
            <person name="Molinier V."/>
            <person name="Miyauchi S."/>
            <person name="Poulain J."/>
            <person name="Riccioni C."/>
            <person name="Rubini A."/>
            <person name="Sitrit Y."/>
            <person name="Splivallo R."/>
            <person name="Traeger S."/>
            <person name="Wang M."/>
            <person name="Zifcakova L."/>
            <person name="Wipf D."/>
            <person name="Zambonelli A."/>
            <person name="Paolocci F."/>
            <person name="Nowrousian M."/>
            <person name="Ottonello S."/>
            <person name="Baldrian P."/>
            <person name="Spatafora J.W."/>
            <person name="Henrissat B."/>
            <person name="Nagy L.G."/>
            <person name="Aury J.M."/>
            <person name="Wincker P."/>
            <person name="Grigoriev I.V."/>
            <person name="Bonfante P."/>
            <person name="Martin F.M."/>
        </authorList>
    </citation>
    <scope>NUCLEOTIDE SEQUENCE [LARGE SCALE GENOMIC DNA]</scope>
    <source>
        <strain evidence="3 4">120613-1</strain>
    </source>
</reference>
<feature type="compositionally biased region" description="Low complexity" evidence="2">
    <location>
        <begin position="149"/>
        <end position="167"/>
    </location>
</feature>
<keyword evidence="4" id="KW-1185">Reference proteome</keyword>
<dbReference type="STRING" id="1336337.A0A3N4IR18"/>
<sequence length="461" mass="52795">MASKIIPESVISTVADAEQWNLPETYEVPNWTTVRTVKCKNLIIGFVYHQTNILLPSTINFLDQEPGTFNWIISDISDRWNIKKWWNDNTKLATDPEKWFKKIPNYTTVDYRLLVMAMKHGFLKAVVKGKKRARTQSNDIKRQDKRPKSGNNSQASSILSSAPSLAGDSDIIYNRDEGDEDMQEAGEESAEEGAREEENEEEGDASEEKGDEKENSIQERDVEDTDENEKENKEKEVEELEEREETLEENSGMNKKSNDSKDSLPNTESNTAKTDIAVNLEDKKEILMSESQKSLFLLLARGELEHPLKPGERWTVPTELPEAISLGSSVDKEVQKLKELEEAQRRLDAYKFDLSLKIFLEQSKQILVEEALYQKQKKETQQVLSDRNLLGDQIVALGNTMIEKEKCLAEMEDRIQNLGEEIRAGKEKNARLEFDTKAALQKQDQHRQLIERANMLVQGMP</sequence>
<dbReference type="OrthoDB" id="5508299at2759"/>
<name>A0A3N4IR18_9PEZI</name>
<dbReference type="EMBL" id="ML120752">
    <property type="protein sequence ID" value="RPA88612.1"/>
    <property type="molecule type" value="Genomic_DNA"/>
</dbReference>
<feature type="compositionally biased region" description="Acidic residues" evidence="2">
    <location>
        <begin position="237"/>
        <end position="248"/>
    </location>
</feature>
<evidence type="ECO:0000256" key="2">
    <source>
        <dbReference type="SAM" id="MobiDB-lite"/>
    </source>
</evidence>
<evidence type="ECO:0000256" key="1">
    <source>
        <dbReference type="SAM" id="Coils"/>
    </source>
</evidence>